<evidence type="ECO:0000313" key="3">
    <source>
        <dbReference type="EMBL" id="MBV7260261.1"/>
    </source>
</evidence>
<dbReference type="AlphaFoldDB" id="A0A9X1JLQ0"/>
<evidence type="ECO:0000256" key="1">
    <source>
        <dbReference type="SAM" id="Phobius"/>
    </source>
</evidence>
<keyword evidence="1" id="KW-0472">Membrane</keyword>
<sequence>MIGFFKRSRLGKNENGATLTEFGLVAPVLILMIMGVFDMAHSQYTSALMNGAMQKAGRDLTLENAGSRESTIDAAVIGQVANVVPGNATVTLEKLSHFDFEDIGEEEEYTDGNSDGVCNDNEPFVDANGNGQWDANRGESGIGGARDAVLYTAVVTYPRLFPMYGLAGLPQDVELRASTVLRNQPFDQQDTTQATGNCT</sequence>
<feature type="domain" description="TadE-like" evidence="2">
    <location>
        <begin position="16"/>
        <end position="58"/>
    </location>
</feature>
<keyword evidence="4" id="KW-1185">Reference proteome</keyword>
<protein>
    <submittedName>
        <fullName evidence="3">Pilus assembly protein</fullName>
    </submittedName>
</protein>
<feature type="transmembrane region" description="Helical" evidence="1">
    <location>
        <begin position="21"/>
        <end position="40"/>
    </location>
</feature>
<comment type="caution">
    <text evidence="3">The sequence shown here is derived from an EMBL/GenBank/DDBJ whole genome shotgun (WGS) entry which is preliminary data.</text>
</comment>
<gene>
    <name evidence="3" type="ORF">KCG46_11840</name>
</gene>
<evidence type="ECO:0000313" key="4">
    <source>
        <dbReference type="Proteomes" id="UP001138681"/>
    </source>
</evidence>
<proteinExistence type="predicted"/>
<dbReference type="Pfam" id="PF07811">
    <property type="entry name" value="TadE"/>
    <property type="match status" value="1"/>
</dbReference>
<organism evidence="3 4">
    <name type="scientific">Erythrobacter crassostreae</name>
    <dbReference type="NCBI Taxonomy" id="2828328"/>
    <lineage>
        <taxon>Bacteria</taxon>
        <taxon>Pseudomonadati</taxon>
        <taxon>Pseudomonadota</taxon>
        <taxon>Alphaproteobacteria</taxon>
        <taxon>Sphingomonadales</taxon>
        <taxon>Erythrobacteraceae</taxon>
        <taxon>Erythrobacter/Porphyrobacter group</taxon>
        <taxon>Erythrobacter</taxon>
    </lineage>
</organism>
<keyword evidence="1" id="KW-1133">Transmembrane helix</keyword>
<dbReference type="RefSeq" id="WP_218405639.1">
    <property type="nucleotide sequence ID" value="NZ_JAGSPC010000003.1"/>
</dbReference>
<dbReference type="Proteomes" id="UP001138681">
    <property type="component" value="Unassembled WGS sequence"/>
</dbReference>
<reference evidence="3" key="1">
    <citation type="submission" date="2021-04" db="EMBL/GenBank/DDBJ databases">
        <authorList>
            <person name="Pira H."/>
            <person name="Risdian C."/>
            <person name="Wink J."/>
        </authorList>
    </citation>
    <scope>NUCLEOTIDE SEQUENCE</scope>
    <source>
        <strain evidence="3">WH158</strain>
    </source>
</reference>
<name>A0A9X1JLQ0_9SPHN</name>
<keyword evidence="1" id="KW-0812">Transmembrane</keyword>
<dbReference type="InterPro" id="IPR012495">
    <property type="entry name" value="TadE-like_dom"/>
</dbReference>
<evidence type="ECO:0000259" key="2">
    <source>
        <dbReference type="Pfam" id="PF07811"/>
    </source>
</evidence>
<dbReference type="EMBL" id="JAGSPC010000003">
    <property type="protein sequence ID" value="MBV7260261.1"/>
    <property type="molecule type" value="Genomic_DNA"/>
</dbReference>
<accession>A0A9X1JLQ0</accession>